<protein>
    <submittedName>
        <fullName evidence="1">Uncharacterized protein</fullName>
    </submittedName>
</protein>
<gene>
    <name evidence="1" type="ORF">OTI717_LOCUS28299</name>
</gene>
<organism evidence="1 2">
    <name type="scientific">Rotaria sordida</name>
    <dbReference type="NCBI Taxonomy" id="392033"/>
    <lineage>
        <taxon>Eukaryota</taxon>
        <taxon>Metazoa</taxon>
        <taxon>Spiralia</taxon>
        <taxon>Gnathifera</taxon>
        <taxon>Rotifera</taxon>
        <taxon>Eurotatoria</taxon>
        <taxon>Bdelloidea</taxon>
        <taxon>Philodinida</taxon>
        <taxon>Philodinidae</taxon>
        <taxon>Rotaria</taxon>
    </lineage>
</organism>
<name>A0A819N246_9BILA</name>
<sequence>MRRLYEYALHAVCSPFRVAESGATKDQLAAHVAELFNVNPEEHEQKYMRALKLQPCSIVLFVDVKKARNLLGEDQNGLFLC</sequence>
<evidence type="ECO:0000313" key="2">
    <source>
        <dbReference type="Proteomes" id="UP000663823"/>
    </source>
</evidence>
<dbReference type="AlphaFoldDB" id="A0A819N246"/>
<accession>A0A819N246</accession>
<comment type="caution">
    <text evidence="1">The sequence shown here is derived from an EMBL/GenBank/DDBJ whole genome shotgun (WGS) entry which is preliminary data.</text>
</comment>
<proteinExistence type="predicted"/>
<dbReference type="Proteomes" id="UP000663823">
    <property type="component" value="Unassembled WGS sequence"/>
</dbReference>
<dbReference type="EMBL" id="CAJOAX010006662">
    <property type="protein sequence ID" value="CAF3987668.1"/>
    <property type="molecule type" value="Genomic_DNA"/>
</dbReference>
<evidence type="ECO:0000313" key="1">
    <source>
        <dbReference type="EMBL" id="CAF3987668.1"/>
    </source>
</evidence>
<reference evidence="1" key="1">
    <citation type="submission" date="2021-02" db="EMBL/GenBank/DDBJ databases">
        <authorList>
            <person name="Nowell W R."/>
        </authorList>
    </citation>
    <scope>NUCLEOTIDE SEQUENCE</scope>
</reference>